<gene>
    <name evidence="1" type="ORF">MBJ925_LOCUS3473</name>
    <name evidence="2" type="ORF">SMN809_LOCUS24030</name>
</gene>
<sequence length="236" mass="26329">MTNENEQTKLVTTTRVTLFGSWNVRSCYRVTKRELIVRQLKRYRIQVAALAETKIPDSGVCVVNGYTFIYSGTPSQQLSKSAHGAAVCLGPEASAAWKNSGAQWEAVSSRIVTARIECRPEPITIIAVYAPINPSNGVKNDIETCDEFYKTLQATIDKTHKSDMIMIMGDFNARVGVEQANTAGGTVGNHTIDKQNQNGRRLVDFCLFNSFIITNTFFPHKAVHQGTWMHPKTKQW</sequence>
<dbReference type="SUPFAM" id="SSF56219">
    <property type="entry name" value="DNase I-like"/>
    <property type="match status" value="1"/>
</dbReference>
<evidence type="ECO:0000313" key="2">
    <source>
        <dbReference type="EMBL" id="CAF4251683.1"/>
    </source>
</evidence>
<feature type="non-terminal residue" evidence="1">
    <location>
        <position position="236"/>
    </location>
</feature>
<proteinExistence type="predicted"/>
<reference evidence="1" key="1">
    <citation type="submission" date="2021-02" db="EMBL/GenBank/DDBJ databases">
        <authorList>
            <person name="Nowell W R."/>
        </authorList>
    </citation>
    <scope>NUCLEOTIDE SEQUENCE</scope>
</reference>
<dbReference type="Gene3D" id="3.60.10.10">
    <property type="entry name" value="Endonuclease/exonuclease/phosphatase"/>
    <property type="match status" value="1"/>
</dbReference>
<protein>
    <recommendedName>
        <fullName evidence="4">Craniofacial development protein 2-like</fullName>
    </recommendedName>
</protein>
<dbReference type="AlphaFoldDB" id="A0A816KIW2"/>
<dbReference type="InterPro" id="IPR027124">
    <property type="entry name" value="Swc5/CFDP1/2"/>
</dbReference>
<dbReference type="PANTHER" id="PTHR23227:SF67">
    <property type="entry name" value="CRANIOFACIAL DEVELOPMENT PROTEIN 2-LIKE"/>
    <property type="match status" value="1"/>
</dbReference>
<evidence type="ECO:0000313" key="3">
    <source>
        <dbReference type="Proteomes" id="UP000663824"/>
    </source>
</evidence>
<dbReference type="Proteomes" id="UP000676336">
    <property type="component" value="Unassembled WGS sequence"/>
</dbReference>
<dbReference type="EMBL" id="CAJOBI010027127">
    <property type="protein sequence ID" value="CAF4251683.1"/>
    <property type="molecule type" value="Genomic_DNA"/>
</dbReference>
<name>A0A816KIW2_9BILA</name>
<organism evidence="1 3">
    <name type="scientific">Rotaria magnacalcarata</name>
    <dbReference type="NCBI Taxonomy" id="392030"/>
    <lineage>
        <taxon>Eukaryota</taxon>
        <taxon>Metazoa</taxon>
        <taxon>Spiralia</taxon>
        <taxon>Gnathifera</taxon>
        <taxon>Rotifera</taxon>
        <taxon>Eurotatoria</taxon>
        <taxon>Bdelloidea</taxon>
        <taxon>Philodinida</taxon>
        <taxon>Philodinidae</taxon>
        <taxon>Rotaria</taxon>
    </lineage>
</organism>
<comment type="caution">
    <text evidence="1">The sequence shown here is derived from an EMBL/GenBank/DDBJ whole genome shotgun (WGS) entry which is preliminary data.</text>
</comment>
<dbReference type="CDD" id="cd09076">
    <property type="entry name" value="L1-EN"/>
    <property type="match status" value="1"/>
</dbReference>
<accession>A0A816KIW2</accession>
<dbReference type="PANTHER" id="PTHR23227">
    <property type="entry name" value="BUCENTAUR RELATED"/>
    <property type="match status" value="1"/>
</dbReference>
<dbReference type="EMBL" id="CAJNRE010000412">
    <property type="protein sequence ID" value="CAF1926926.1"/>
    <property type="molecule type" value="Genomic_DNA"/>
</dbReference>
<evidence type="ECO:0000313" key="1">
    <source>
        <dbReference type="EMBL" id="CAF1926926.1"/>
    </source>
</evidence>
<dbReference type="Proteomes" id="UP000663824">
    <property type="component" value="Unassembled WGS sequence"/>
</dbReference>
<dbReference type="InterPro" id="IPR036691">
    <property type="entry name" value="Endo/exonu/phosph_ase_sf"/>
</dbReference>
<evidence type="ECO:0008006" key="4">
    <source>
        <dbReference type="Google" id="ProtNLM"/>
    </source>
</evidence>